<protein>
    <recommendedName>
        <fullName evidence="2">Putative auto-transporter adhesin head GIN domain-containing protein</fullName>
    </recommendedName>
</protein>
<dbReference type="Gene3D" id="2.160.20.120">
    <property type="match status" value="1"/>
</dbReference>
<evidence type="ECO:0000313" key="5">
    <source>
        <dbReference type="Proteomes" id="UP000663829"/>
    </source>
</evidence>
<evidence type="ECO:0000259" key="2">
    <source>
        <dbReference type="Pfam" id="PF10988"/>
    </source>
</evidence>
<feature type="chain" id="PRO_5035599117" description="Putative auto-transporter adhesin head GIN domain-containing protein" evidence="1">
    <location>
        <begin position="17"/>
        <end position="232"/>
    </location>
</feature>
<dbReference type="Pfam" id="PF10988">
    <property type="entry name" value="DUF2807"/>
    <property type="match status" value="1"/>
</dbReference>
<gene>
    <name evidence="3" type="ORF">GPM918_LOCUS8337</name>
    <name evidence="4" type="ORF">SRO942_LOCUS8337</name>
</gene>
<proteinExistence type="predicted"/>
<feature type="signal peptide" evidence="1">
    <location>
        <begin position="1"/>
        <end position="16"/>
    </location>
</feature>
<feature type="non-terminal residue" evidence="3">
    <location>
        <position position="232"/>
    </location>
</feature>
<dbReference type="OrthoDB" id="9997623at2759"/>
<keyword evidence="5" id="KW-1185">Reference proteome</keyword>
<reference evidence="3" key="1">
    <citation type="submission" date="2021-02" db="EMBL/GenBank/DDBJ databases">
        <authorList>
            <person name="Nowell W R."/>
        </authorList>
    </citation>
    <scope>NUCLEOTIDE SEQUENCE</scope>
</reference>
<accession>A0A813Z785</accession>
<evidence type="ECO:0000313" key="3">
    <source>
        <dbReference type="EMBL" id="CAF0895205.1"/>
    </source>
</evidence>
<sequence length="232" mass="26292">MILLYLFCLIPILCQCQQYNLLLPGHPPFTTRIIGNKEIVRENHPFMGTFSKISINGVFNVQLIYNDDENDNTTFVEIETDKNLQQFVLVEIQTSDTLIIRMKNEMNYNTNNIHSTNMTVYIKYKYLKQLDINGLVNLECLNQIQTEQFIFHNKGTGSVKLKLNVNYFDAFLHSIGPVKFCGQINDEATLTYIGVGDIDCSNLMTKKINVISSGIGNVHVVAADEINVTLSG</sequence>
<name>A0A813Z785_9BILA</name>
<feature type="domain" description="Putative auto-transporter adhesin head GIN" evidence="2">
    <location>
        <begin position="50"/>
        <end position="232"/>
    </location>
</feature>
<dbReference type="Proteomes" id="UP000663829">
    <property type="component" value="Unassembled WGS sequence"/>
</dbReference>
<dbReference type="EMBL" id="CAJOBC010001444">
    <property type="protein sequence ID" value="CAF3678698.1"/>
    <property type="molecule type" value="Genomic_DNA"/>
</dbReference>
<evidence type="ECO:0000313" key="4">
    <source>
        <dbReference type="EMBL" id="CAF3678698.1"/>
    </source>
</evidence>
<dbReference type="Proteomes" id="UP000681722">
    <property type="component" value="Unassembled WGS sequence"/>
</dbReference>
<dbReference type="InterPro" id="IPR021255">
    <property type="entry name" value="DUF2807"/>
</dbReference>
<dbReference type="AlphaFoldDB" id="A0A813Z785"/>
<keyword evidence="1" id="KW-0732">Signal</keyword>
<organism evidence="3 5">
    <name type="scientific">Didymodactylos carnosus</name>
    <dbReference type="NCBI Taxonomy" id="1234261"/>
    <lineage>
        <taxon>Eukaryota</taxon>
        <taxon>Metazoa</taxon>
        <taxon>Spiralia</taxon>
        <taxon>Gnathifera</taxon>
        <taxon>Rotifera</taxon>
        <taxon>Eurotatoria</taxon>
        <taxon>Bdelloidea</taxon>
        <taxon>Philodinida</taxon>
        <taxon>Philodinidae</taxon>
        <taxon>Didymodactylos</taxon>
    </lineage>
</organism>
<dbReference type="EMBL" id="CAJNOQ010001444">
    <property type="protein sequence ID" value="CAF0895205.1"/>
    <property type="molecule type" value="Genomic_DNA"/>
</dbReference>
<evidence type="ECO:0000256" key="1">
    <source>
        <dbReference type="SAM" id="SignalP"/>
    </source>
</evidence>
<comment type="caution">
    <text evidence="3">The sequence shown here is derived from an EMBL/GenBank/DDBJ whole genome shotgun (WGS) entry which is preliminary data.</text>
</comment>